<dbReference type="AlphaFoldDB" id="A0AAN6XQT5"/>
<keyword evidence="3" id="KW-1185">Reference proteome</keyword>
<feature type="region of interest" description="Disordered" evidence="1">
    <location>
        <begin position="289"/>
        <end position="334"/>
    </location>
</feature>
<proteinExistence type="predicted"/>
<organism evidence="2 3">
    <name type="scientific">Triangularia verruculosa</name>
    <dbReference type="NCBI Taxonomy" id="2587418"/>
    <lineage>
        <taxon>Eukaryota</taxon>
        <taxon>Fungi</taxon>
        <taxon>Dikarya</taxon>
        <taxon>Ascomycota</taxon>
        <taxon>Pezizomycotina</taxon>
        <taxon>Sordariomycetes</taxon>
        <taxon>Sordariomycetidae</taxon>
        <taxon>Sordariales</taxon>
        <taxon>Podosporaceae</taxon>
        <taxon>Triangularia</taxon>
    </lineage>
</organism>
<reference evidence="2" key="2">
    <citation type="submission" date="2023-05" db="EMBL/GenBank/DDBJ databases">
        <authorList>
            <consortium name="Lawrence Berkeley National Laboratory"/>
            <person name="Steindorff A."/>
            <person name="Hensen N."/>
            <person name="Bonometti L."/>
            <person name="Westerberg I."/>
            <person name="Brannstrom I.O."/>
            <person name="Guillou S."/>
            <person name="Cros-Aarteil S."/>
            <person name="Calhoun S."/>
            <person name="Haridas S."/>
            <person name="Kuo A."/>
            <person name="Mondo S."/>
            <person name="Pangilinan J."/>
            <person name="Riley R."/>
            <person name="Labutti K."/>
            <person name="Andreopoulos B."/>
            <person name="Lipzen A."/>
            <person name="Chen C."/>
            <person name="Yanf M."/>
            <person name="Daum C."/>
            <person name="Ng V."/>
            <person name="Clum A."/>
            <person name="Ohm R."/>
            <person name="Martin F."/>
            <person name="Silar P."/>
            <person name="Natvig D."/>
            <person name="Lalanne C."/>
            <person name="Gautier V."/>
            <person name="Ament-Velasquez S.L."/>
            <person name="Kruys A."/>
            <person name="Hutchinson M.I."/>
            <person name="Powell A.J."/>
            <person name="Barry K."/>
            <person name="Miller A.N."/>
            <person name="Grigoriev I.V."/>
            <person name="Debuchy R."/>
            <person name="Gladieux P."/>
            <person name="Thoren M.H."/>
            <person name="Johannesson H."/>
        </authorList>
    </citation>
    <scope>NUCLEOTIDE SEQUENCE</scope>
    <source>
        <strain evidence="2">CBS 315.58</strain>
    </source>
</reference>
<dbReference type="Proteomes" id="UP001303160">
    <property type="component" value="Unassembled WGS sequence"/>
</dbReference>
<feature type="region of interest" description="Disordered" evidence="1">
    <location>
        <begin position="422"/>
        <end position="468"/>
    </location>
</feature>
<feature type="compositionally biased region" description="Pro residues" evidence="1">
    <location>
        <begin position="431"/>
        <end position="443"/>
    </location>
</feature>
<feature type="compositionally biased region" description="Polar residues" evidence="1">
    <location>
        <begin position="454"/>
        <end position="466"/>
    </location>
</feature>
<name>A0AAN6XQT5_9PEZI</name>
<feature type="compositionally biased region" description="Polar residues" evidence="1">
    <location>
        <begin position="289"/>
        <end position="313"/>
    </location>
</feature>
<accession>A0AAN6XQT5</accession>
<evidence type="ECO:0000313" key="3">
    <source>
        <dbReference type="Proteomes" id="UP001303160"/>
    </source>
</evidence>
<reference evidence="2" key="1">
    <citation type="journal article" date="2023" name="Mol. Phylogenet. Evol.">
        <title>Genome-scale phylogeny and comparative genomics of the fungal order Sordariales.</title>
        <authorList>
            <person name="Hensen N."/>
            <person name="Bonometti L."/>
            <person name="Westerberg I."/>
            <person name="Brannstrom I.O."/>
            <person name="Guillou S."/>
            <person name="Cros-Aarteil S."/>
            <person name="Calhoun S."/>
            <person name="Haridas S."/>
            <person name="Kuo A."/>
            <person name="Mondo S."/>
            <person name="Pangilinan J."/>
            <person name="Riley R."/>
            <person name="LaButti K."/>
            <person name="Andreopoulos B."/>
            <person name="Lipzen A."/>
            <person name="Chen C."/>
            <person name="Yan M."/>
            <person name="Daum C."/>
            <person name="Ng V."/>
            <person name="Clum A."/>
            <person name="Steindorff A."/>
            <person name="Ohm R.A."/>
            <person name="Martin F."/>
            <person name="Silar P."/>
            <person name="Natvig D.O."/>
            <person name="Lalanne C."/>
            <person name="Gautier V."/>
            <person name="Ament-Velasquez S.L."/>
            <person name="Kruys A."/>
            <person name="Hutchinson M.I."/>
            <person name="Powell A.J."/>
            <person name="Barry K."/>
            <person name="Miller A.N."/>
            <person name="Grigoriev I.V."/>
            <person name="Debuchy R."/>
            <person name="Gladieux P."/>
            <person name="Hiltunen Thoren M."/>
            <person name="Johannesson H."/>
        </authorList>
    </citation>
    <scope>NUCLEOTIDE SEQUENCE</scope>
    <source>
        <strain evidence="2">CBS 315.58</strain>
    </source>
</reference>
<gene>
    <name evidence="2" type="ORF">QBC40DRAFT_293324</name>
</gene>
<comment type="caution">
    <text evidence="2">The sequence shown here is derived from an EMBL/GenBank/DDBJ whole genome shotgun (WGS) entry which is preliminary data.</text>
</comment>
<dbReference type="EMBL" id="MU863885">
    <property type="protein sequence ID" value="KAK4204016.1"/>
    <property type="molecule type" value="Genomic_DNA"/>
</dbReference>
<sequence>MAKASLSGTGSKFNHTSIAYEQWKRMIGSIWLHSTEMESVKTEASSLGTMHMKLHLSRSSLSSRLPWQRCHLQDMYGSIEVLPHRDIYDISMALLAKQLFRGPVPILFLQTHPKPDDPWHFHPRPHLKMGGAACPLCRATHTSSVKLSRDDGLDTSDLVAGVVTRPVVRVVRGRISLQTDVPDMAPASSVAETDARDHTRAGDLRGLWMQGFSTWCHRFGRRIHTHANKGRAVTMLSTAVGGFHDKMPNRPPPCGGSLNIRERAKVQRRRRECDRIERTLSAVRRPLQPLSSDLPTLDGNSMSGAKTTRSPINQEAYRGAKASPGSVRPGVHSHNQHQGFKFELEPTLCDRLRRTKSCVMSGASFRPSRRVATFWYRMACSTTQARDSFEARRLPVCVAVLRGLLVGWCSLFGVTEGDRLRRFDDTSRGCHPPPALKPRPAPLRSPAKRGTVRNAEQNGAQSQRQATGGWVNQLATTAAHWQDGPTPMLLLGFKTTMLKLDGQKMSFKREATTSHIDIRDAVPIRRKSRRNCEARNLKLRAAALRLTKEVFQATDSTVALDAVHKEIGYL</sequence>
<protein>
    <submittedName>
        <fullName evidence="2">Uncharacterized protein</fullName>
    </submittedName>
</protein>
<evidence type="ECO:0000313" key="2">
    <source>
        <dbReference type="EMBL" id="KAK4204016.1"/>
    </source>
</evidence>
<evidence type="ECO:0000256" key="1">
    <source>
        <dbReference type="SAM" id="MobiDB-lite"/>
    </source>
</evidence>